<gene>
    <name evidence="2" type="ORF">SAY87_015716</name>
</gene>
<dbReference type="Pfam" id="PF03492">
    <property type="entry name" value="Methyltransf_7"/>
    <property type="match status" value="1"/>
</dbReference>
<dbReference type="PANTHER" id="PTHR31009">
    <property type="entry name" value="S-ADENOSYL-L-METHIONINE:CARBOXYL METHYLTRANSFERASE FAMILY PROTEIN"/>
    <property type="match status" value="1"/>
</dbReference>
<dbReference type="InterPro" id="IPR005299">
    <property type="entry name" value="MeTrfase_7"/>
</dbReference>
<dbReference type="EMBL" id="JAXIOK010000001">
    <property type="protein sequence ID" value="KAK4779610.1"/>
    <property type="molecule type" value="Genomic_DNA"/>
</dbReference>
<feature type="compositionally biased region" description="Basic and acidic residues" evidence="1">
    <location>
        <begin position="148"/>
        <end position="167"/>
    </location>
</feature>
<evidence type="ECO:0000313" key="2">
    <source>
        <dbReference type="EMBL" id="KAK4779610.1"/>
    </source>
</evidence>
<evidence type="ECO:0000313" key="3">
    <source>
        <dbReference type="Proteomes" id="UP001345219"/>
    </source>
</evidence>
<protein>
    <submittedName>
        <fullName evidence="2">Uncharacterized protein</fullName>
    </submittedName>
</protein>
<reference evidence="2 3" key="1">
    <citation type="journal article" date="2023" name="Hortic Res">
        <title>Pangenome of water caltrop reveals structural variations and asymmetric subgenome divergence after allopolyploidization.</title>
        <authorList>
            <person name="Zhang X."/>
            <person name="Chen Y."/>
            <person name="Wang L."/>
            <person name="Yuan Y."/>
            <person name="Fang M."/>
            <person name="Shi L."/>
            <person name="Lu R."/>
            <person name="Comes H.P."/>
            <person name="Ma Y."/>
            <person name="Chen Y."/>
            <person name="Huang G."/>
            <person name="Zhou Y."/>
            <person name="Zheng Z."/>
            <person name="Qiu Y."/>
        </authorList>
    </citation>
    <scope>NUCLEOTIDE SEQUENCE [LARGE SCALE GENOMIC DNA]</scope>
    <source>
        <tissue evidence="2">Roots</tissue>
    </source>
</reference>
<dbReference type="GO" id="GO:0008168">
    <property type="term" value="F:methyltransferase activity"/>
    <property type="evidence" value="ECO:0007669"/>
    <property type="project" value="InterPro"/>
</dbReference>
<comment type="caution">
    <text evidence="2">The sequence shown here is derived from an EMBL/GenBank/DDBJ whole genome shotgun (WGS) entry which is preliminary data.</text>
</comment>
<sequence>MDVMQVLHMNGGTGKTSDANNSFLQVPKVVECNNSNICIASSSPKRAMDAYYKQFQSDFSVFPKSRAEEVISGGRMVLTMLGRKSQHPSSEEERCCVWELVGMALDEMVMERRRIQGCHVYESYRRIYSDQPLRPRNRRGSLQSLQGDVRRTDDKGEDRVHQSDHLTHQNVMAG</sequence>
<organism evidence="2 3">
    <name type="scientific">Trapa incisa</name>
    <dbReference type="NCBI Taxonomy" id="236973"/>
    <lineage>
        <taxon>Eukaryota</taxon>
        <taxon>Viridiplantae</taxon>
        <taxon>Streptophyta</taxon>
        <taxon>Embryophyta</taxon>
        <taxon>Tracheophyta</taxon>
        <taxon>Spermatophyta</taxon>
        <taxon>Magnoliopsida</taxon>
        <taxon>eudicotyledons</taxon>
        <taxon>Gunneridae</taxon>
        <taxon>Pentapetalae</taxon>
        <taxon>rosids</taxon>
        <taxon>malvids</taxon>
        <taxon>Myrtales</taxon>
        <taxon>Lythraceae</taxon>
        <taxon>Trapa</taxon>
    </lineage>
</organism>
<dbReference type="AlphaFoldDB" id="A0AAN7L746"/>
<accession>A0AAN7L746</accession>
<dbReference type="InterPro" id="IPR029063">
    <property type="entry name" value="SAM-dependent_MTases_sf"/>
</dbReference>
<dbReference type="Gene3D" id="3.40.50.150">
    <property type="entry name" value="Vaccinia Virus protein VP39"/>
    <property type="match status" value="1"/>
</dbReference>
<keyword evidence="3" id="KW-1185">Reference proteome</keyword>
<dbReference type="SUPFAM" id="SSF53335">
    <property type="entry name" value="S-adenosyl-L-methionine-dependent methyltransferases"/>
    <property type="match status" value="1"/>
</dbReference>
<dbReference type="Proteomes" id="UP001345219">
    <property type="component" value="Chromosome 13"/>
</dbReference>
<proteinExistence type="predicted"/>
<name>A0AAN7L746_9MYRT</name>
<evidence type="ECO:0000256" key="1">
    <source>
        <dbReference type="SAM" id="MobiDB-lite"/>
    </source>
</evidence>
<feature type="region of interest" description="Disordered" evidence="1">
    <location>
        <begin position="132"/>
        <end position="174"/>
    </location>
</feature>